<dbReference type="GO" id="GO:0045892">
    <property type="term" value="P:negative regulation of DNA-templated transcription"/>
    <property type="evidence" value="ECO:0007669"/>
    <property type="project" value="UniProtKB-ARBA"/>
</dbReference>
<gene>
    <name evidence="7" type="ORF">E6Q69_13785</name>
</gene>
<keyword evidence="4" id="KW-0804">Transcription</keyword>
<protein>
    <submittedName>
        <fullName evidence="7">TetR family transcriptional regulator</fullName>
    </submittedName>
</protein>
<dbReference type="PROSITE" id="PS01081">
    <property type="entry name" value="HTH_TETR_1"/>
    <property type="match status" value="1"/>
</dbReference>
<name>A0A5C7VX49_AQUAC</name>
<dbReference type="Gene3D" id="1.10.357.10">
    <property type="entry name" value="Tetracycline Repressor, domain 2"/>
    <property type="match status" value="1"/>
</dbReference>
<dbReference type="SUPFAM" id="SSF46689">
    <property type="entry name" value="Homeodomain-like"/>
    <property type="match status" value="1"/>
</dbReference>
<feature type="domain" description="HTH tetR-type" evidence="6">
    <location>
        <begin position="10"/>
        <end position="70"/>
    </location>
</feature>
<evidence type="ECO:0000256" key="4">
    <source>
        <dbReference type="ARBA" id="ARBA00023163"/>
    </source>
</evidence>
<dbReference type="PROSITE" id="PS50977">
    <property type="entry name" value="HTH_TETR_2"/>
    <property type="match status" value="1"/>
</dbReference>
<dbReference type="GO" id="GO:0000976">
    <property type="term" value="F:transcription cis-regulatory region binding"/>
    <property type="evidence" value="ECO:0007669"/>
    <property type="project" value="TreeGrafter"/>
</dbReference>
<reference evidence="7 8" key="1">
    <citation type="submission" date="2018-09" db="EMBL/GenBank/DDBJ databases">
        <title>Metagenome Assembled Genomes from an Advanced Water Purification Facility.</title>
        <authorList>
            <person name="Stamps B.W."/>
            <person name="Spear J.R."/>
        </authorList>
    </citation>
    <scope>NUCLEOTIDE SEQUENCE [LARGE SCALE GENOMIC DNA]</scope>
    <source>
        <strain evidence="7">Bin_52_1</strain>
    </source>
</reference>
<dbReference type="InterPro" id="IPR036271">
    <property type="entry name" value="Tet_transcr_reg_TetR-rel_C_sf"/>
</dbReference>
<sequence length="211" mass="24001">MARRTKEEAEETRQSILDAAERLFHDQGVSRTSLADIASAAGVTRGAIYWHFENKVDLFQAMPERLHLPLEELAQASESEDEPNPLGQTRELLVRLLRNVELDAQTRRIQEILQHKCEYTDDLGDLRQKMQALHLECDERIEKSLRNAVSKAQLPADLDCRRATLCLHGYVHGLQANWLLAPGGDSLAEQAEPFVDALLDMLRCSHALRRR</sequence>
<evidence type="ECO:0000256" key="2">
    <source>
        <dbReference type="ARBA" id="ARBA00023015"/>
    </source>
</evidence>
<evidence type="ECO:0000259" key="6">
    <source>
        <dbReference type="PROSITE" id="PS50977"/>
    </source>
</evidence>
<feature type="DNA-binding region" description="H-T-H motif" evidence="5">
    <location>
        <begin position="33"/>
        <end position="52"/>
    </location>
</feature>
<dbReference type="PANTHER" id="PTHR30055:SF240">
    <property type="entry name" value="HTH-TYPE TRANSCRIPTIONAL REGULATOR ACRR"/>
    <property type="match status" value="1"/>
</dbReference>
<dbReference type="PANTHER" id="PTHR30055">
    <property type="entry name" value="HTH-TYPE TRANSCRIPTIONAL REGULATOR RUTR"/>
    <property type="match status" value="1"/>
</dbReference>
<dbReference type="InterPro" id="IPR001647">
    <property type="entry name" value="HTH_TetR"/>
</dbReference>
<evidence type="ECO:0000313" key="7">
    <source>
        <dbReference type="EMBL" id="TXI30177.1"/>
    </source>
</evidence>
<dbReference type="InterPro" id="IPR050109">
    <property type="entry name" value="HTH-type_TetR-like_transc_reg"/>
</dbReference>
<evidence type="ECO:0000256" key="1">
    <source>
        <dbReference type="ARBA" id="ARBA00022491"/>
    </source>
</evidence>
<dbReference type="InterPro" id="IPR023772">
    <property type="entry name" value="DNA-bd_HTH_TetR-type_CS"/>
</dbReference>
<dbReference type="AlphaFoldDB" id="A0A5C7VX49"/>
<dbReference type="InterPro" id="IPR013572">
    <property type="entry name" value="Tscrpt_reg_MAATS_C"/>
</dbReference>
<dbReference type="Pfam" id="PF08361">
    <property type="entry name" value="TetR_C_2"/>
    <property type="match status" value="1"/>
</dbReference>
<organism evidence="7 8">
    <name type="scientific">Aquipseudomonas alcaligenes</name>
    <name type="common">Pseudomonas alcaligenes</name>
    <dbReference type="NCBI Taxonomy" id="43263"/>
    <lineage>
        <taxon>Bacteria</taxon>
        <taxon>Pseudomonadati</taxon>
        <taxon>Pseudomonadota</taxon>
        <taxon>Gammaproteobacteria</taxon>
        <taxon>Pseudomonadales</taxon>
        <taxon>Pseudomonadaceae</taxon>
        <taxon>Aquipseudomonas</taxon>
    </lineage>
</organism>
<dbReference type="EMBL" id="SSFO01000232">
    <property type="protein sequence ID" value="TXI30177.1"/>
    <property type="molecule type" value="Genomic_DNA"/>
</dbReference>
<dbReference type="PRINTS" id="PR00455">
    <property type="entry name" value="HTHTETR"/>
</dbReference>
<accession>A0A5C7VX49</accession>
<evidence type="ECO:0000313" key="8">
    <source>
        <dbReference type="Proteomes" id="UP000321110"/>
    </source>
</evidence>
<keyword evidence="2" id="KW-0805">Transcription regulation</keyword>
<keyword evidence="3 5" id="KW-0238">DNA-binding</keyword>
<dbReference type="SUPFAM" id="SSF48498">
    <property type="entry name" value="Tetracyclin repressor-like, C-terminal domain"/>
    <property type="match status" value="1"/>
</dbReference>
<dbReference type="GO" id="GO:0003700">
    <property type="term" value="F:DNA-binding transcription factor activity"/>
    <property type="evidence" value="ECO:0007669"/>
    <property type="project" value="UniProtKB-ARBA"/>
</dbReference>
<evidence type="ECO:0000256" key="3">
    <source>
        <dbReference type="ARBA" id="ARBA00023125"/>
    </source>
</evidence>
<dbReference type="Proteomes" id="UP000321110">
    <property type="component" value="Unassembled WGS sequence"/>
</dbReference>
<comment type="caution">
    <text evidence="7">The sequence shown here is derived from an EMBL/GenBank/DDBJ whole genome shotgun (WGS) entry which is preliminary data.</text>
</comment>
<keyword evidence="1" id="KW-0678">Repressor</keyword>
<dbReference type="Pfam" id="PF00440">
    <property type="entry name" value="TetR_N"/>
    <property type="match status" value="1"/>
</dbReference>
<dbReference type="InterPro" id="IPR009057">
    <property type="entry name" value="Homeodomain-like_sf"/>
</dbReference>
<dbReference type="FunFam" id="1.10.357.10:FF:000003">
    <property type="entry name" value="HTH-type transcriptional regulator AcrR"/>
    <property type="match status" value="1"/>
</dbReference>
<proteinExistence type="predicted"/>
<evidence type="ECO:0000256" key="5">
    <source>
        <dbReference type="PROSITE-ProRule" id="PRU00335"/>
    </source>
</evidence>